<gene>
    <name evidence="2" type="ORF">F2P81_004139</name>
</gene>
<organism evidence="2 3">
    <name type="scientific">Scophthalmus maximus</name>
    <name type="common">Turbot</name>
    <name type="synonym">Psetta maxima</name>
    <dbReference type="NCBI Taxonomy" id="52904"/>
    <lineage>
        <taxon>Eukaryota</taxon>
        <taxon>Metazoa</taxon>
        <taxon>Chordata</taxon>
        <taxon>Craniata</taxon>
        <taxon>Vertebrata</taxon>
        <taxon>Euteleostomi</taxon>
        <taxon>Actinopterygii</taxon>
        <taxon>Neopterygii</taxon>
        <taxon>Teleostei</taxon>
        <taxon>Neoteleostei</taxon>
        <taxon>Acanthomorphata</taxon>
        <taxon>Carangaria</taxon>
        <taxon>Pleuronectiformes</taxon>
        <taxon>Pleuronectoidei</taxon>
        <taxon>Scophthalmidae</taxon>
        <taxon>Scophthalmus</taxon>
    </lineage>
</organism>
<reference evidence="2 3" key="1">
    <citation type="submission" date="2019-06" db="EMBL/GenBank/DDBJ databases">
        <title>Draft genomes of female and male turbot (Scophthalmus maximus).</title>
        <authorList>
            <person name="Xu H."/>
            <person name="Xu X.-W."/>
            <person name="Shao C."/>
            <person name="Chen S."/>
        </authorList>
    </citation>
    <scope>NUCLEOTIDE SEQUENCE [LARGE SCALE GENOMIC DNA]</scope>
    <source>
        <strain evidence="2">Ysfricsl-2016a</strain>
        <tissue evidence="2">Blood</tissue>
    </source>
</reference>
<accession>A0A6A4TLD1</accession>
<evidence type="ECO:0000313" key="3">
    <source>
        <dbReference type="Proteomes" id="UP000438429"/>
    </source>
</evidence>
<dbReference type="EMBL" id="VEVO01000004">
    <property type="protein sequence ID" value="KAF0042802.1"/>
    <property type="molecule type" value="Genomic_DNA"/>
</dbReference>
<evidence type="ECO:0000313" key="2">
    <source>
        <dbReference type="EMBL" id="KAF0042802.1"/>
    </source>
</evidence>
<dbReference type="Proteomes" id="UP000438429">
    <property type="component" value="Unassembled WGS sequence"/>
</dbReference>
<protein>
    <submittedName>
        <fullName evidence="2">Uncharacterized protein</fullName>
    </submittedName>
</protein>
<feature type="region of interest" description="Disordered" evidence="1">
    <location>
        <begin position="1"/>
        <end position="22"/>
    </location>
</feature>
<comment type="caution">
    <text evidence="2">The sequence shown here is derived from an EMBL/GenBank/DDBJ whole genome shotgun (WGS) entry which is preliminary data.</text>
</comment>
<proteinExistence type="predicted"/>
<dbReference type="AlphaFoldDB" id="A0A6A4TLD1"/>
<sequence>MRGRRDNAEMLPVRGNDTGSAAPIKRNISSSFCKENGTRSFYVQLLPEKNSSETKTFAHTAVVNWQQIIMWMLHLISGPSCQVV</sequence>
<name>A0A6A4TLD1_SCOMX</name>
<evidence type="ECO:0000256" key="1">
    <source>
        <dbReference type="SAM" id="MobiDB-lite"/>
    </source>
</evidence>